<comment type="subcellular location">
    <subcellularLocation>
        <location evidence="1 7">Cell membrane</location>
        <topology evidence="1 7">Multi-pass membrane protein</topology>
    </subcellularLocation>
</comment>
<feature type="transmembrane region" description="Helical" evidence="7">
    <location>
        <begin position="215"/>
        <end position="233"/>
    </location>
</feature>
<dbReference type="AlphaFoldDB" id="A0ABD5PL57"/>
<proteinExistence type="inferred from homology"/>
<evidence type="ECO:0000256" key="6">
    <source>
        <dbReference type="ARBA" id="ARBA00023136"/>
    </source>
</evidence>
<dbReference type="PROSITE" id="PS50928">
    <property type="entry name" value="ABC_TM1"/>
    <property type="match status" value="1"/>
</dbReference>
<evidence type="ECO:0000256" key="4">
    <source>
        <dbReference type="ARBA" id="ARBA00022692"/>
    </source>
</evidence>
<dbReference type="GO" id="GO:0005886">
    <property type="term" value="C:plasma membrane"/>
    <property type="evidence" value="ECO:0007669"/>
    <property type="project" value="UniProtKB-SubCell"/>
</dbReference>
<protein>
    <submittedName>
        <fullName evidence="9">Phosphonate ABC transporter, permease protein PhnE</fullName>
    </submittedName>
</protein>
<dbReference type="RefSeq" id="WP_250139277.1">
    <property type="nucleotide sequence ID" value="NZ_JALIQP010000001.1"/>
</dbReference>
<keyword evidence="2 7" id="KW-0813">Transport</keyword>
<feature type="domain" description="ABC transmembrane type-1" evidence="8">
    <location>
        <begin position="76"/>
        <end position="258"/>
    </location>
</feature>
<organism evidence="9 10">
    <name type="scientific">Halosolutus amylolyticus</name>
    <dbReference type="NCBI Taxonomy" id="2932267"/>
    <lineage>
        <taxon>Archaea</taxon>
        <taxon>Methanobacteriati</taxon>
        <taxon>Methanobacteriota</taxon>
        <taxon>Stenosarchaea group</taxon>
        <taxon>Halobacteria</taxon>
        <taxon>Halobacteriales</taxon>
        <taxon>Natrialbaceae</taxon>
        <taxon>Halosolutus</taxon>
    </lineage>
</organism>
<comment type="caution">
    <text evidence="9">The sequence shown here is derived from an EMBL/GenBank/DDBJ whole genome shotgun (WGS) entry which is preliminary data.</text>
</comment>
<dbReference type="PANTHER" id="PTHR30043:SF1">
    <property type="entry name" value="ABC TRANSPORT SYSTEM PERMEASE PROTEIN P69"/>
    <property type="match status" value="1"/>
</dbReference>
<feature type="transmembrane region" description="Helical" evidence="7">
    <location>
        <begin position="239"/>
        <end position="261"/>
    </location>
</feature>
<keyword evidence="10" id="KW-1185">Reference proteome</keyword>
<dbReference type="SUPFAM" id="SSF161098">
    <property type="entry name" value="MetI-like"/>
    <property type="match status" value="1"/>
</dbReference>
<feature type="transmembrane region" description="Helical" evidence="7">
    <location>
        <begin position="80"/>
        <end position="102"/>
    </location>
</feature>
<dbReference type="Proteomes" id="UP001595898">
    <property type="component" value="Unassembled WGS sequence"/>
</dbReference>
<keyword evidence="3" id="KW-1003">Cell membrane</keyword>
<keyword evidence="5 7" id="KW-1133">Transmembrane helix</keyword>
<feature type="transmembrane region" description="Helical" evidence="7">
    <location>
        <begin position="123"/>
        <end position="150"/>
    </location>
</feature>
<accession>A0ABD5PL57</accession>
<evidence type="ECO:0000313" key="10">
    <source>
        <dbReference type="Proteomes" id="UP001595898"/>
    </source>
</evidence>
<evidence type="ECO:0000256" key="7">
    <source>
        <dbReference type="RuleBase" id="RU363032"/>
    </source>
</evidence>
<gene>
    <name evidence="9" type="primary">phnE</name>
    <name evidence="9" type="ORF">ACFO5R_04230</name>
</gene>
<reference evidence="9 10" key="1">
    <citation type="journal article" date="2019" name="Int. J. Syst. Evol. Microbiol.">
        <title>The Global Catalogue of Microorganisms (GCM) 10K type strain sequencing project: providing services to taxonomists for standard genome sequencing and annotation.</title>
        <authorList>
            <consortium name="The Broad Institute Genomics Platform"/>
            <consortium name="The Broad Institute Genome Sequencing Center for Infectious Disease"/>
            <person name="Wu L."/>
            <person name="Ma J."/>
        </authorList>
    </citation>
    <scope>NUCLEOTIDE SEQUENCE [LARGE SCALE GENOMIC DNA]</scope>
    <source>
        <strain evidence="9 10">WLHS5</strain>
    </source>
</reference>
<dbReference type="InterPro" id="IPR005769">
    <property type="entry name" value="PhnE/PtxC"/>
</dbReference>
<comment type="similarity">
    <text evidence="7">Belongs to the binding-protein-dependent transport system permease family.</text>
</comment>
<evidence type="ECO:0000256" key="5">
    <source>
        <dbReference type="ARBA" id="ARBA00022989"/>
    </source>
</evidence>
<sequence length="266" mass="28587">MSTEEFTWTRPTAFRSHRTKWAVYLLTLGLIGWSLAGLAITPQRFVQGVGYGLELIDSMLPPATGQSDTIRLRDAMIETVAMAMIATASGIIISLPVAFGAAENLSPRPIYYLSRAIISISRAIDGLIVAIIAVVALGFGPLAGIVAISFKTIGFFSKLFAEDIEDIDMKSVEAIRATGASPLQAIVYGVVPQVIPRFVGLAVYRWDINIRSSTIVGIVGAGGIGVLLNRAYARYEYDYVAAILIAIIAVVLVAELVSAVVRRRVQ</sequence>
<evidence type="ECO:0000259" key="8">
    <source>
        <dbReference type="PROSITE" id="PS50928"/>
    </source>
</evidence>
<dbReference type="InterPro" id="IPR035906">
    <property type="entry name" value="MetI-like_sf"/>
</dbReference>
<dbReference type="InterPro" id="IPR000515">
    <property type="entry name" value="MetI-like"/>
</dbReference>
<evidence type="ECO:0000256" key="2">
    <source>
        <dbReference type="ARBA" id="ARBA00022448"/>
    </source>
</evidence>
<feature type="transmembrane region" description="Helical" evidence="7">
    <location>
        <begin position="21"/>
        <end position="40"/>
    </location>
</feature>
<name>A0ABD5PL57_9EURY</name>
<keyword evidence="4 7" id="KW-0812">Transmembrane</keyword>
<evidence type="ECO:0000256" key="3">
    <source>
        <dbReference type="ARBA" id="ARBA00022475"/>
    </source>
</evidence>
<dbReference type="PANTHER" id="PTHR30043">
    <property type="entry name" value="PHOSPHONATES TRANSPORT SYSTEM PERMEASE PROTEIN"/>
    <property type="match status" value="1"/>
</dbReference>
<evidence type="ECO:0000256" key="1">
    <source>
        <dbReference type="ARBA" id="ARBA00004651"/>
    </source>
</evidence>
<dbReference type="CDD" id="cd06261">
    <property type="entry name" value="TM_PBP2"/>
    <property type="match status" value="1"/>
</dbReference>
<evidence type="ECO:0000313" key="9">
    <source>
        <dbReference type="EMBL" id="MFC4541134.1"/>
    </source>
</evidence>
<dbReference type="Gene3D" id="1.10.3720.10">
    <property type="entry name" value="MetI-like"/>
    <property type="match status" value="1"/>
</dbReference>
<dbReference type="EMBL" id="JBHSFA010000002">
    <property type="protein sequence ID" value="MFC4541134.1"/>
    <property type="molecule type" value="Genomic_DNA"/>
</dbReference>
<dbReference type="NCBIfam" id="TIGR01097">
    <property type="entry name" value="PhnE"/>
    <property type="match status" value="1"/>
</dbReference>
<keyword evidence="6 7" id="KW-0472">Membrane</keyword>
<dbReference type="Pfam" id="PF00528">
    <property type="entry name" value="BPD_transp_1"/>
    <property type="match status" value="1"/>
</dbReference>